<sequence>MKIHYFSFLPLCLAATFPAYAFKSTVQQTTGDLRLHEDQLLSKFYSATHADMQNIPVGTCGVTPVPGCQCAWCSALRNAG</sequence>
<dbReference type="AlphaFoldDB" id="A0A403MNN8"/>
<reference evidence="2" key="1">
    <citation type="submission" date="2018-07" db="EMBL/GenBank/DDBJ databases">
        <authorList>
            <person name="Ashton P.M."/>
            <person name="Dallman T."/>
            <person name="Nair S."/>
            <person name="De Pinna E."/>
            <person name="Peters T."/>
            <person name="Grant K."/>
        </authorList>
    </citation>
    <scope>NUCLEOTIDE SEQUENCE [LARGE SCALE GENOMIC DNA]</scope>
    <source>
        <strain evidence="2">157339</strain>
    </source>
</reference>
<evidence type="ECO:0000313" key="2">
    <source>
        <dbReference type="EMBL" id="MLU99932.1"/>
    </source>
</evidence>
<evidence type="ECO:0000256" key="1">
    <source>
        <dbReference type="SAM" id="SignalP"/>
    </source>
</evidence>
<dbReference type="RefSeq" id="WP_108433861.1">
    <property type="nucleotide sequence ID" value="NZ_QARD01000025.1"/>
</dbReference>
<gene>
    <name evidence="2" type="ORF">DRU74_25075</name>
</gene>
<feature type="signal peptide" evidence="1">
    <location>
        <begin position="1"/>
        <end position="21"/>
    </location>
</feature>
<keyword evidence="1" id="KW-0732">Signal</keyword>
<name>A0A403MNN8_SALET</name>
<dbReference type="Proteomes" id="UP000885374">
    <property type="component" value="Unassembled WGS sequence"/>
</dbReference>
<dbReference type="EMBL" id="RVHM01000062">
    <property type="protein sequence ID" value="MLU99932.1"/>
    <property type="molecule type" value="Genomic_DNA"/>
</dbReference>
<comment type="caution">
    <text evidence="2">The sequence shown here is derived from an EMBL/GenBank/DDBJ whole genome shotgun (WGS) entry which is preliminary data.</text>
</comment>
<feature type="chain" id="PRO_5019305723" evidence="1">
    <location>
        <begin position="22"/>
        <end position="80"/>
    </location>
</feature>
<protein>
    <submittedName>
        <fullName evidence="2">Uncharacterized protein</fullName>
    </submittedName>
</protein>
<accession>A0A403MNN8</accession>
<organism evidence="2">
    <name type="scientific">Salmonella enterica I</name>
    <dbReference type="NCBI Taxonomy" id="59201"/>
    <lineage>
        <taxon>Bacteria</taxon>
        <taxon>Pseudomonadati</taxon>
        <taxon>Pseudomonadota</taxon>
        <taxon>Gammaproteobacteria</taxon>
        <taxon>Enterobacterales</taxon>
        <taxon>Enterobacteriaceae</taxon>
        <taxon>Salmonella</taxon>
    </lineage>
</organism>
<proteinExistence type="predicted"/>